<dbReference type="EC" id="2.3.1.267" evidence="1"/>
<keyword evidence="1" id="KW-0012">Acyltransferase</keyword>
<dbReference type="RefSeq" id="WP_173696005.1">
    <property type="nucleotide sequence ID" value="NZ_CP016090.1"/>
</dbReference>
<sequence length="93" mass="10627">MADNIELKKIDDDFAIQLLEILNNDEKLKAELGTSDHDISKEEFINHNNKWAKSTNSEIFVIVLNGRAIGTISLSHQNIKENKAQVGYWIRCD</sequence>
<dbReference type="SUPFAM" id="SSF55729">
    <property type="entry name" value="Acyl-CoA N-acyltransferases (Nat)"/>
    <property type="match status" value="1"/>
</dbReference>
<organism evidence="1 2">
    <name type="scientific">Clostridium beijerinckii</name>
    <name type="common">Clostridium MP</name>
    <dbReference type="NCBI Taxonomy" id="1520"/>
    <lineage>
        <taxon>Bacteria</taxon>
        <taxon>Bacillati</taxon>
        <taxon>Bacillota</taxon>
        <taxon>Clostridia</taxon>
        <taxon>Eubacteriales</taxon>
        <taxon>Clostridiaceae</taxon>
        <taxon>Clostridium</taxon>
    </lineage>
</organism>
<protein>
    <submittedName>
        <fullName evidence="1">Ribosomal-protein-alanine N-acetyltransferase</fullName>
        <ecNumber evidence="1">2.3.1.267</ecNumber>
    </submittedName>
</protein>
<name>A0A9Q5CGX8_CLOBE</name>
<dbReference type="Gene3D" id="3.40.630.30">
    <property type="match status" value="1"/>
</dbReference>
<evidence type="ECO:0000313" key="2">
    <source>
        <dbReference type="Proteomes" id="UP000821656"/>
    </source>
</evidence>
<gene>
    <name evidence="1" type="ORF">DFH45_003453</name>
</gene>
<keyword evidence="1" id="KW-0808">Transferase</keyword>
<dbReference type="Proteomes" id="UP000821656">
    <property type="component" value="Unassembled WGS sequence"/>
</dbReference>
<dbReference type="AlphaFoldDB" id="A0A9Q5CGX8"/>
<accession>A0A9Q5CGX8</accession>
<proteinExistence type="predicted"/>
<comment type="caution">
    <text evidence="1">The sequence shown here is derived from an EMBL/GenBank/DDBJ whole genome shotgun (WGS) entry which is preliminary data.</text>
</comment>
<evidence type="ECO:0000313" key="1">
    <source>
        <dbReference type="EMBL" id="NRV10490.1"/>
    </source>
</evidence>
<dbReference type="EMBL" id="JABSXK010000001">
    <property type="protein sequence ID" value="NRV10490.1"/>
    <property type="molecule type" value="Genomic_DNA"/>
</dbReference>
<reference evidence="1" key="1">
    <citation type="submission" date="2020-05" db="EMBL/GenBank/DDBJ databases">
        <title>Genomic insights into acetone-butanol-ethanol (ABE) fermentation by sequencing solventogenic clostridia strains.</title>
        <authorList>
            <person name="Brown S."/>
        </authorList>
    </citation>
    <scope>NUCLEOTIDE SEQUENCE</scope>
    <source>
        <strain evidence="1">DJ126</strain>
    </source>
</reference>
<dbReference type="InterPro" id="IPR016181">
    <property type="entry name" value="Acyl_CoA_acyltransferase"/>
</dbReference>
<dbReference type="GO" id="GO:0008999">
    <property type="term" value="F:protein-N-terminal-alanine acetyltransferase activity"/>
    <property type="evidence" value="ECO:0007669"/>
    <property type="project" value="UniProtKB-EC"/>
</dbReference>